<reference evidence="1" key="1">
    <citation type="submission" date="2019-11" db="UniProtKB">
        <authorList>
            <consortium name="WormBaseParasite"/>
        </authorList>
    </citation>
    <scope>IDENTIFICATION</scope>
</reference>
<evidence type="ECO:0000313" key="1">
    <source>
        <dbReference type="WBParaSite" id="MCU_014900-RA"/>
    </source>
</evidence>
<accession>A0A5K3G2C4</accession>
<protein>
    <submittedName>
        <fullName evidence="1">Uncharacterized protein</fullName>
    </submittedName>
</protein>
<proteinExistence type="predicted"/>
<dbReference type="WBParaSite" id="MCU_014900-RA">
    <property type="protein sequence ID" value="MCU_014900-RA"/>
    <property type="gene ID" value="MCU_014900"/>
</dbReference>
<dbReference type="AlphaFoldDB" id="A0A5K3G2C4"/>
<organism evidence="1">
    <name type="scientific">Mesocestoides corti</name>
    <name type="common">Flatworm</name>
    <dbReference type="NCBI Taxonomy" id="53468"/>
    <lineage>
        <taxon>Eukaryota</taxon>
        <taxon>Metazoa</taxon>
        <taxon>Spiralia</taxon>
        <taxon>Lophotrochozoa</taxon>
        <taxon>Platyhelminthes</taxon>
        <taxon>Cestoda</taxon>
        <taxon>Eucestoda</taxon>
        <taxon>Cyclophyllidea</taxon>
        <taxon>Mesocestoididae</taxon>
        <taxon>Mesocestoides</taxon>
    </lineage>
</organism>
<sequence>MRLSRCLQIHSTSLSRMPSLNRSCWRPSCRCSRSWTAQFLLVRVVCRPF</sequence>
<name>A0A5K3G2C4_MESCO</name>